<dbReference type="Proteomes" id="UP000269271">
    <property type="component" value="Unassembled WGS sequence"/>
</dbReference>
<dbReference type="InterPro" id="IPR027417">
    <property type="entry name" value="P-loop_NTPase"/>
</dbReference>
<comment type="caution">
    <text evidence="2">The sequence shown here is derived from an EMBL/GenBank/DDBJ whole genome shotgun (WGS) entry which is preliminary data.</text>
</comment>
<evidence type="ECO:0000313" key="3">
    <source>
        <dbReference type="Proteomes" id="UP000269271"/>
    </source>
</evidence>
<proteinExistence type="predicted"/>
<evidence type="ECO:0000259" key="1">
    <source>
        <dbReference type="Pfam" id="PF13521"/>
    </source>
</evidence>
<feature type="domain" description="NadR/Ttd14 AAA" evidence="1">
    <location>
        <begin position="5"/>
        <end position="166"/>
    </location>
</feature>
<gene>
    <name evidence="2" type="ORF">DF037_18085</name>
</gene>
<dbReference type="SUPFAM" id="SSF52540">
    <property type="entry name" value="P-loop containing nucleoside triphosphate hydrolases"/>
    <property type="match status" value="1"/>
</dbReference>
<evidence type="ECO:0000313" key="2">
    <source>
        <dbReference type="EMBL" id="RQT27442.1"/>
    </source>
</evidence>
<organism evidence="2 3">
    <name type="scientific">Burkholderia contaminans</name>
    <dbReference type="NCBI Taxonomy" id="488447"/>
    <lineage>
        <taxon>Bacteria</taxon>
        <taxon>Pseudomonadati</taxon>
        <taxon>Pseudomonadota</taxon>
        <taxon>Betaproteobacteria</taxon>
        <taxon>Burkholderiales</taxon>
        <taxon>Burkholderiaceae</taxon>
        <taxon>Burkholderia</taxon>
        <taxon>Burkholderia cepacia complex</taxon>
    </lineage>
</organism>
<name>A0A3N8QUK6_9BURK</name>
<dbReference type="AlphaFoldDB" id="A0A3N8QUK6"/>
<protein>
    <recommendedName>
        <fullName evidence="1">NadR/Ttd14 AAA domain-containing protein</fullName>
    </recommendedName>
</protein>
<reference evidence="2 3" key="1">
    <citation type="submission" date="2018-08" db="EMBL/GenBank/DDBJ databases">
        <title>Comparative analysis of Burkholderia isolates from Puerto Rico.</title>
        <authorList>
            <person name="Hall C."/>
            <person name="Sahl J."/>
            <person name="Wagner D."/>
        </authorList>
    </citation>
    <scope>NUCLEOTIDE SEQUENCE [LARGE SCALE GENOMIC DNA]</scope>
    <source>
        <strain evidence="2 3">Bp9001</strain>
    </source>
</reference>
<sequence length="189" mass="20830">MSCMIGITGTHSSGKSTFFEEVRELAQARGLKVGRVADVATRCREAGFPILRDHTFDSTLWIMSSVIRAELESALVHDLVLVDRPVSDAIGYLEAALQVSGRTITADERHYLYTLVGMHSSRYALLFKTNLDLSIPLGEGRDPDVEFRIQADKHITRSLSELGIRTLDPRSPESASTIRALLDRMAAAA</sequence>
<accession>A0A3N8QUK6</accession>
<dbReference type="Gene3D" id="3.40.50.300">
    <property type="entry name" value="P-loop containing nucleotide triphosphate hydrolases"/>
    <property type="match status" value="1"/>
</dbReference>
<dbReference type="EMBL" id="QTQX01000011">
    <property type="protein sequence ID" value="RQT27442.1"/>
    <property type="molecule type" value="Genomic_DNA"/>
</dbReference>
<dbReference type="InterPro" id="IPR038727">
    <property type="entry name" value="NadR/Ttd14_AAA_dom"/>
</dbReference>
<dbReference type="Pfam" id="PF13521">
    <property type="entry name" value="AAA_28"/>
    <property type="match status" value="1"/>
</dbReference>